<proteinExistence type="predicted"/>
<dbReference type="GO" id="GO:0003676">
    <property type="term" value="F:nucleic acid binding"/>
    <property type="evidence" value="ECO:0007669"/>
    <property type="project" value="InterPro"/>
</dbReference>
<name>A0AAN9S479_PSOTE</name>
<gene>
    <name evidence="3" type="ORF">VNO78_23756</name>
</gene>
<dbReference type="SMART" id="SM00507">
    <property type="entry name" value="HNHc"/>
    <property type="match status" value="1"/>
</dbReference>
<evidence type="ECO:0000259" key="2">
    <source>
        <dbReference type="SMART" id="SM00507"/>
    </source>
</evidence>
<dbReference type="GO" id="GO:0004519">
    <property type="term" value="F:endonuclease activity"/>
    <property type="evidence" value="ECO:0007669"/>
    <property type="project" value="InterPro"/>
</dbReference>
<evidence type="ECO:0000313" key="4">
    <source>
        <dbReference type="Proteomes" id="UP001386955"/>
    </source>
</evidence>
<feature type="compositionally biased region" description="Low complexity" evidence="1">
    <location>
        <begin position="1"/>
        <end position="13"/>
    </location>
</feature>
<evidence type="ECO:0000256" key="1">
    <source>
        <dbReference type="SAM" id="MobiDB-lite"/>
    </source>
</evidence>
<comment type="caution">
    <text evidence="3">The sequence shown here is derived from an EMBL/GenBank/DDBJ whole genome shotgun (WGS) entry which is preliminary data.</text>
</comment>
<dbReference type="GO" id="GO:0008270">
    <property type="term" value="F:zinc ion binding"/>
    <property type="evidence" value="ECO:0007669"/>
    <property type="project" value="InterPro"/>
</dbReference>
<reference evidence="3 4" key="1">
    <citation type="submission" date="2024-01" db="EMBL/GenBank/DDBJ databases">
        <title>The genomes of 5 underutilized Papilionoideae crops provide insights into root nodulation and disease resistanc.</title>
        <authorList>
            <person name="Jiang F."/>
        </authorList>
    </citation>
    <scope>NUCLEOTIDE SEQUENCE [LARGE SCALE GENOMIC DNA]</scope>
    <source>
        <strain evidence="3">DUOXIRENSHENG_FW03</strain>
        <tissue evidence="3">Leaves</tissue>
    </source>
</reference>
<feature type="domain" description="HNH nuclease" evidence="2">
    <location>
        <begin position="115"/>
        <end position="160"/>
    </location>
</feature>
<dbReference type="Gene3D" id="1.10.30.50">
    <property type="match status" value="1"/>
</dbReference>
<evidence type="ECO:0000313" key="3">
    <source>
        <dbReference type="EMBL" id="KAK7388928.1"/>
    </source>
</evidence>
<dbReference type="InterPro" id="IPR003615">
    <property type="entry name" value="HNH_nuc"/>
</dbReference>
<dbReference type="EMBL" id="JAYMYS010000006">
    <property type="protein sequence ID" value="KAK7388928.1"/>
    <property type="molecule type" value="Genomic_DNA"/>
</dbReference>
<organism evidence="3 4">
    <name type="scientific">Psophocarpus tetragonolobus</name>
    <name type="common">Winged bean</name>
    <name type="synonym">Dolichos tetragonolobus</name>
    <dbReference type="NCBI Taxonomy" id="3891"/>
    <lineage>
        <taxon>Eukaryota</taxon>
        <taxon>Viridiplantae</taxon>
        <taxon>Streptophyta</taxon>
        <taxon>Embryophyta</taxon>
        <taxon>Tracheophyta</taxon>
        <taxon>Spermatophyta</taxon>
        <taxon>Magnoliopsida</taxon>
        <taxon>eudicotyledons</taxon>
        <taxon>Gunneridae</taxon>
        <taxon>Pentapetalae</taxon>
        <taxon>rosids</taxon>
        <taxon>fabids</taxon>
        <taxon>Fabales</taxon>
        <taxon>Fabaceae</taxon>
        <taxon>Papilionoideae</taxon>
        <taxon>50 kb inversion clade</taxon>
        <taxon>NPAAA clade</taxon>
        <taxon>indigoferoid/millettioid clade</taxon>
        <taxon>Phaseoleae</taxon>
        <taxon>Psophocarpus</taxon>
    </lineage>
</organism>
<dbReference type="PANTHER" id="PTHR33427">
    <property type="entry name" value="HNH ENDONUCLEASE"/>
    <property type="match status" value="1"/>
</dbReference>
<dbReference type="CDD" id="cd00085">
    <property type="entry name" value="HNHc"/>
    <property type="match status" value="1"/>
</dbReference>
<sequence length="210" mass="23331">MRQMRGGSVTDSGSGSGRSSREERRRKARSASPLKDRSKTSSYKLSSSASSKPSPSPSATLLDRDHDHDVISLFHDYPSPNPNPRSFPHSVKQKCWEKADKVKGRDAERWRRDALGNTVFRKLVGCPGCLCHDYDHIIPYSKGGESTLENCQVLQATVNRSKGNRTDISKAELIQKSSYCRVSDRDMDLLELSAYGNVRRGPDSGGCKIQ</sequence>
<dbReference type="PANTHER" id="PTHR33427:SF3">
    <property type="entry name" value="HNH ENDONUCLEASE"/>
    <property type="match status" value="1"/>
</dbReference>
<feature type="region of interest" description="Disordered" evidence="1">
    <location>
        <begin position="1"/>
        <end position="63"/>
    </location>
</feature>
<dbReference type="AlphaFoldDB" id="A0AAN9S479"/>
<protein>
    <recommendedName>
        <fullName evidence="2">HNH nuclease domain-containing protein</fullName>
    </recommendedName>
</protein>
<dbReference type="InterPro" id="IPR002711">
    <property type="entry name" value="HNH"/>
</dbReference>
<feature type="compositionally biased region" description="Low complexity" evidence="1">
    <location>
        <begin position="40"/>
        <end position="61"/>
    </location>
</feature>
<accession>A0AAN9S479</accession>
<dbReference type="Proteomes" id="UP001386955">
    <property type="component" value="Unassembled WGS sequence"/>
</dbReference>
<keyword evidence="4" id="KW-1185">Reference proteome</keyword>
<dbReference type="Pfam" id="PF01844">
    <property type="entry name" value="HNH"/>
    <property type="match status" value="1"/>
</dbReference>